<feature type="domain" description="HTH arsR-type" evidence="1">
    <location>
        <begin position="1"/>
        <end position="83"/>
    </location>
</feature>
<protein>
    <submittedName>
        <fullName evidence="2">DNA-binding transcriptional ArsR family regulator</fullName>
    </submittedName>
</protein>
<sequence length="83" mass="9728">MYYKFSDAMIKLLKMMAEVNGLRLLALLCYENLRISNFTFVLGQSQSLISWHLRLLYEARLMACYQEGKRFILSFVIAVIGLR</sequence>
<name>A0A840NQ09_9HYPH</name>
<dbReference type="Proteomes" id="UP000561417">
    <property type="component" value="Unassembled WGS sequence"/>
</dbReference>
<dbReference type="Gene3D" id="1.10.10.10">
    <property type="entry name" value="Winged helix-like DNA-binding domain superfamily/Winged helix DNA-binding domain"/>
    <property type="match status" value="1"/>
</dbReference>
<dbReference type="InterPro" id="IPR001845">
    <property type="entry name" value="HTH_ArsR_DNA-bd_dom"/>
</dbReference>
<keyword evidence="3" id="KW-1185">Reference proteome</keyword>
<dbReference type="InterPro" id="IPR036388">
    <property type="entry name" value="WH-like_DNA-bd_sf"/>
</dbReference>
<dbReference type="Pfam" id="PF01022">
    <property type="entry name" value="HTH_5"/>
    <property type="match status" value="1"/>
</dbReference>
<evidence type="ECO:0000259" key="1">
    <source>
        <dbReference type="PROSITE" id="PS50987"/>
    </source>
</evidence>
<reference evidence="2 3" key="1">
    <citation type="submission" date="2020-08" db="EMBL/GenBank/DDBJ databases">
        <title>Genomic Encyclopedia of Type Strains, Phase IV (KMG-IV): sequencing the most valuable type-strain genomes for metagenomic binning, comparative biology and taxonomic classification.</title>
        <authorList>
            <person name="Goeker M."/>
        </authorList>
    </citation>
    <scope>NUCLEOTIDE SEQUENCE [LARGE SCALE GENOMIC DNA]</scope>
    <source>
        <strain evidence="2 3">DSM 28538</strain>
    </source>
</reference>
<evidence type="ECO:0000313" key="2">
    <source>
        <dbReference type="EMBL" id="MBB5073171.1"/>
    </source>
</evidence>
<proteinExistence type="predicted"/>
<gene>
    <name evidence="2" type="ORF">HNQ69_000275</name>
</gene>
<evidence type="ECO:0000313" key="3">
    <source>
        <dbReference type="Proteomes" id="UP000561417"/>
    </source>
</evidence>
<dbReference type="GO" id="GO:0003677">
    <property type="term" value="F:DNA binding"/>
    <property type="evidence" value="ECO:0007669"/>
    <property type="project" value="UniProtKB-KW"/>
</dbReference>
<accession>A0A840NQ09</accession>
<dbReference type="RefSeq" id="WP_343056796.1">
    <property type="nucleotide sequence ID" value="NZ_JACHIM010000001.1"/>
</dbReference>
<keyword evidence="2" id="KW-0238">DNA-binding</keyword>
<dbReference type="AlphaFoldDB" id="A0A840NQ09"/>
<dbReference type="InterPro" id="IPR036390">
    <property type="entry name" value="WH_DNA-bd_sf"/>
</dbReference>
<dbReference type="PROSITE" id="PS50987">
    <property type="entry name" value="HTH_ARSR_2"/>
    <property type="match status" value="1"/>
</dbReference>
<dbReference type="GO" id="GO:0003700">
    <property type="term" value="F:DNA-binding transcription factor activity"/>
    <property type="evidence" value="ECO:0007669"/>
    <property type="project" value="InterPro"/>
</dbReference>
<dbReference type="EMBL" id="JACHIM010000001">
    <property type="protein sequence ID" value="MBB5073171.1"/>
    <property type="molecule type" value="Genomic_DNA"/>
</dbReference>
<dbReference type="SUPFAM" id="SSF46785">
    <property type="entry name" value="Winged helix' DNA-binding domain"/>
    <property type="match status" value="1"/>
</dbReference>
<organism evidence="2 3">
    <name type="scientific">Bartonella callosciuri</name>
    <dbReference type="NCBI Taxonomy" id="686223"/>
    <lineage>
        <taxon>Bacteria</taxon>
        <taxon>Pseudomonadati</taxon>
        <taxon>Pseudomonadota</taxon>
        <taxon>Alphaproteobacteria</taxon>
        <taxon>Hyphomicrobiales</taxon>
        <taxon>Bartonellaceae</taxon>
        <taxon>Bartonella</taxon>
    </lineage>
</organism>
<comment type="caution">
    <text evidence="2">The sequence shown here is derived from an EMBL/GenBank/DDBJ whole genome shotgun (WGS) entry which is preliminary data.</text>
</comment>